<evidence type="ECO:0000313" key="3">
    <source>
        <dbReference type="Proteomes" id="UP000242525"/>
    </source>
</evidence>
<feature type="region of interest" description="Disordered" evidence="1">
    <location>
        <begin position="180"/>
        <end position="202"/>
    </location>
</feature>
<feature type="compositionally biased region" description="Basic and acidic residues" evidence="1">
    <location>
        <begin position="180"/>
        <end position="191"/>
    </location>
</feature>
<evidence type="ECO:0000256" key="1">
    <source>
        <dbReference type="SAM" id="MobiDB-lite"/>
    </source>
</evidence>
<comment type="caution">
    <text evidence="2">The sequence shown here is derived from an EMBL/GenBank/DDBJ whole genome shotgun (WGS) entry which is preliminary data.</text>
</comment>
<organism evidence="2 3">
    <name type="scientific">Geotrichum candidum</name>
    <name type="common">Oospora lactis</name>
    <name type="synonym">Dipodascus geotrichum</name>
    <dbReference type="NCBI Taxonomy" id="1173061"/>
    <lineage>
        <taxon>Eukaryota</taxon>
        <taxon>Fungi</taxon>
        <taxon>Dikarya</taxon>
        <taxon>Ascomycota</taxon>
        <taxon>Saccharomycotina</taxon>
        <taxon>Dipodascomycetes</taxon>
        <taxon>Dipodascales</taxon>
        <taxon>Dipodascaceae</taxon>
        <taxon>Geotrichum</taxon>
    </lineage>
</organism>
<keyword evidence="3" id="KW-1185">Reference proteome</keyword>
<dbReference type="OrthoDB" id="1742084at2759"/>
<gene>
    <name evidence="2" type="ORF">BN980_GECA06s03755g</name>
</gene>
<evidence type="ECO:0000313" key="2">
    <source>
        <dbReference type="EMBL" id="CDO54041.1"/>
    </source>
</evidence>
<accession>A0A0J9XA32</accession>
<dbReference type="Proteomes" id="UP000242525">
    <property type="component" value="Unassembled WGS sequence"/>
</dbReference>
<proteinExistence type="predicted"/>
<sequence length="202" mass="22976">MKCITIFFLNTNQQNTLQVLTIIIQTFAIPAMSEGTDSKMASKNTTNEQAPAAAAVKSGPPLILKLILAQLVNEKGEDSFDEIVQELKDHQLLQNIDERIMTKEEGKKMYDELLESEGLKRDDSVKSTSRKSKKTPHWTLKLAQSLYMAYTEELLQTIKNDEIEFIRVFNEIQEIQEGKWDEKLQSAEKGETIANQSLQEPV</sequence>
<name>A0A0J9XA32_GEOCN</name>
<dbReference type="STRING" id="1173061.A0A0J9XA32"/>
<protein>
    <submittedName>
        <fullName evidence="2">Uncharacterized protein</fullName>
    </submittedName>
</protein>
<reference evidence="2" key="1">
    <citation type="submission" date="2014-03" db="EMBL/GenBank/DDBJ databases">
        <authorList>
            <person name="Casaregola S."/>
        </authorList>
    </citation>
    <scope>NUCLEOTIDE SEQUENCE [LARGE SCALE GENOMIC DNA]</scope>
    <source>
        <strain evidence="2">CLIB 918</strain>
    </source>
</reference>
<feature type="compositionally biased region" description="Polar residues" evidence="1">
    <location>
        <begin position="193"/>
        <end position="202"/>
    </location>
</feature>
<dbReference type="EMBL" id="CCBN010000006">
    <property type="protein sequence ID" value="CDO54041.1"/>
    <property type="molecule type" value="Genomic_DNA"/>
</dbReference>
<dbReference type="AlphaFoldDB" id="A0A0J9XA32"/>